<feature type="compositionally biased region" description="Low complexity" evidence="1">
    <location>
        <begin position="215"/>
        <end position="228"/>
    </location>
</feature>
<protein>
    <submittedName>
        <fullName evidence="3">NACHT domain- and WD repeat-containing protein 1</fullName>
    </submittedName>
</protein>
<dbReference type="InterPro" id="IPR011990">
    <property type="entry name" value="TPR-like_helical_dom_sf"/>
</dbReference>
<feature type="compositionally biased region" description="Low complexity" evidence="1">
    <location>
        <begin position="337"/>
        <end position="346"/>
    </location>
</feature>
<gene>
    <name evidence="3" type="primary">PLEST009186</name>
    <name evidence="3" type="ORF">PLESTB_000324900</name>
</gene>
<dbReference type="PANTHER" id="PTHR46082:SF6">
    <property type="entry name" value="AAA+ ATPASE DOMAIN-CONTAINING PROTEIN-RELATED"/>
    <property type="match status" value="1"/>
</dbReference>
<feature type="region of interest" description="Disordered" evidence="1">
    <location>
        <begin position="135"/>
        <end position="360"/>
    </location>
</feature>
<dbReference type="SUPFAM" id="SSF48452">
    <property type="entry name" value="TPR-like"/>
    <property type="match status" value="1"/>
</dbReference>
<sequence>MSDVSGCAISLGFLLAFARNVPDGYTTADVVQSIVIPATKDRACRYVELATVPQAAVGRAKYFISHRWAADFTRELVSLVASHFAETSDAASAETPAVSAGTCAPTDVQRNAGDKLETAAAATIFGPYKDVPAPDTAFPSGIQPSILNSSRAPSAGGPAADQPLTSSRGCRNGDDPPRQQPMSPPPLQHPQVPCGGPDKALDRCLSSGGPPPPSRRSLLSPTRPSGPSAGAVAAQCASPPWPRPSPRSIGAAAAATNTGGSNSGPAAPLRSWSASQGQGLFVGDRAGQGVSSRPSSSRLSAGQDNAAGGVGGGGGGSGLGTVVVGRTSSASGGGEGLASSAGDAAATHLPGSTATDDAEYLAPGGGGAAASGGSLSGSLNPLLARPSGVTHQWPHQQFTSVCSRYSACSASVSTAGGGGGGGSFTRQGPPAALSPPLQPPPPAAAARPDSAAGSGSGGRRDVPPLPPPSSAMEPGGGARGRSTVTGTLSYSGSRCPSRVTSAKQSAAARRASSASGCHQGEPYGGGAAAAGTAAAAVTSRASEASDAAAGDTAAASISSGSSSNSSGHSSSGGGSAATGGAATSGTNAEIVDRLLGRFVGREALLRNTYVWLDMFAINQHPDAPGSTQANDLSQLHEVVGRSEQTLLVLDRGGLVLTRIWCLYEIWHTVQRKGAEGLRVLAGPLEFSELAHVWGELDVARAQSTFPSDRDRILASIRSTPGSGELDRAIKQALVKSACLDLDSARDAVPRTPHHGQRAFRAAFLLRTAGSGAAALAAAREAADVFCGCRGPAHADTLRALRTVAGCHKDLGAARQAVGLLEQQVIPYVEEAYGPGSTESGALDELGVLYYTLGQYDTAYDTLLTALCRRLRQLMLATPTAVAAPQLAAALTAGPCAAALAAAAAAAGRGSATAAAAAAGGSVVPPLEPLSGEHLTAVLAAVRALVLELQEAEVAAAQRAALAAAPQGSSGGGGGGGDVVLRGDVGSAVELVGLSLHCLGLVQKERAQRCRSSGSGPLLREARELMEASVELLQLSSCESRGLASLDSRANLAALAMEGGELGAAEGLLRHNLTLTEAVYGREHPHTATAANNLALCLKRQRSSHPDKAAEALVLYRRCLAVCGRSRGESHPETLVVATNLGVLLADQRQWSESERLLTWAVAALPPQLGERHPDVLAAHRRLAEVMELRNKLFESEAMYRLTLQLAEAGPPEARDHGLVLECREGLARVQDRMEAAAAAQVSPGCCVVS</sequence>
<feature type="region of interest" description="Disordered" evidence="1">
    <location>
        <begin position="413"/>
        <end position="507"/>
    </location>
</feature>
<feature type="chain" id="PRO_5040894406" evidence="2">
    <location>
        <begin position="19"/>
        <end position="1249"/>
    </location>
</feature>
<dbReference type="Pfam" id="PF13424">
    <property type="entry name" value="TPR_12"/>
    <property type="match status" value="1"/>
</dbReference>
<feature type="compositionally biased region" description="Low complexity" evidence="1">
    <location>
        <begin position="555"/>
        <end position="569"/>
    </location>
</feature>
<dbReference type="EMBL" id="BRXU01000003">
    <property type="protein sequence ID" value="GLC49937.1"/>
    <property type="molecule type" value="Genomic_DNA"/>
</dbReference>
<feature type="compositionally biased region" description="Pro residues" evidence="1">
    <location>
        <begin position="178"/>
        <end position="188"/>
    </location>
</feature>
<organism evidence="3 4">
    <name type="scientific">Pleodorina starrii</name>
    <dbReference type="NCBI Taxonomy" id="330485"/>
    <lineage>
        <taxon>Eukaryota</taxon>
        <taxon>Viridiplantae</taxon>
        <taxon>Chlorophyta</taxon>
        <taxon>core chlorophytes</taxon>
        <taxon>Chlorophyceae</taxon>
        <taxon>CS clade</taxon>
        <taxon>Chlamydomonadales</taxon>
        <taxon>Volvocaceae</taxon>
        <taxon>Pleodorina</taxon>
    </lineage>
</organism>
<dbReference type="PANTHER" id="PTHR46082">
    <property type="entry name" value="ATP/GTP-BINDING PROTEIN-RELATED"/>
    <property type="match status" value="1"/>
</dbReference>
<feature type="compositionally biased region" description="Gly residues" evidence="1">
    <location>
        <begin position="308"/>
        <end position="319"/>
    </location>
</feature>
<dbReference type="InterPro" id="IPR053137">
    <property type="entry name" value="NLR-like"/>
</dbReference>
<feature type="compositionally biased region" description="Low complexity" evidence="1">
    <location>
        <begin position="444"/>
        <end position="453"/>
    </location>
</feature>
<proteinExistence type="predicted"/>
<evidence type="ECO:0000256" key="1">
    <source>
        <dbReference type="SAM" id="MobiDB-lite"/>
    </source>
</evidence>
<feature type="compositionally biased region" description="Low complexity" evidence="1">
    <location>
        <begin position="320"/>
        <end position="330"/>
    </location>
</feature>
<dbReference type="Gene3D" id="1.25.40.10">
    <property type="entry name" value="Tetratricopeptide repeat domain"/>
    <property type="match status" value="2"/>
</dbReference>
<evidence type="ECO:0000256" key="2">
    <source>
        <dbReference type="SAM" id="SignalP"/>
    </source>
</evidence>
<evidence type="ECO:0000313" key="3">
    <source>
        <dbReference type="EMBL" id="GLC49937.1"/>
    </source>
</evidence>
<feature type="compositionally biased region" description="Polar residues" evidence="1">
    <location>
        <begin position="482"/>
        <end position="500"/>
    </location>
</feature>
<feature type="signal peptide" evidence="2">
    <location>
        <begin position="1"/>
        <end position="18"/>
    </location>
</feature>
<dbReference type="AlphaFoldDB" id="A0A9W6BD43"/>
<feature type="compositionally biased region" description="Low complexity" evidence="1">
    <location>
        <begin position="246"/>
        <end position="264"/>
    </location>
</feature>
<reference evidence="3 4" key="1">
    <citation type="journal article" date="2023" name="Commun. Biol.">
        <title>Reorganization of the ancestral sex-determining regions during the evolution of trioecy in Pleodorina starrii.</title>
        <authorList>
            <person name="Takahashi K."/>
            <person name="Suzuki S."/>
            <person name="Kawai-Toyooka H."/>
            <person name="Yamamoto K."/>
            <person name="Hamaji T."/>
            <person name="Ootsuki R."/>
            <person name="Yamaguchi H."/>
            <person name="Kawachi M."/>
            <person name="Higashiyama T."/>
            <person name="Nozaki H."/>
        </authorList>
    </citation>
    <scope>NUCLEOTIDE SEQUENCE [LARGE SCALE GENOMIC DNA]</scope>
    <source>
        <strain evidence="3 4">NIES-4479</strain>
    </source>
</reference>
<dbReference type="Pfam" id="PF13374">
    <property type="entry name" value="TPR_10"/>
    <property type="match status" value="1"/>
</dbReference>
<feature type="compositionally biased region" description="Low complexity" evidence="1">
    <location>
        <begin position="291"/>
        <end position="300"/>
    </location>
</feature>
<comment type="caution">
    <text evidence="3">The sequence shown here is derived from an EMBL/GenBank/DDBJ whole genome shotgun (WGS) entry which is preliminary data.</text>
</comment>
<name>A0A9W6BD43_9CHLO</name>
<keyword evidence="2" id="KW-0732">Signal</keyword>
<evidence type="ECO:0000313" key="4">
    <source>
        <dbReference type="Proteomes" id="UP001165080"/>
    </source>
</evidence>
<accession>A0A9W6BD43</accession>
<keyword evidence="4" id="KW-1185">Reference proteome</keyword>
<dbReference type="Proteomes" id="UP001165080">
    <property type="component" value="Unassembled WGS sequence"/>
</dbReference>
<feature type="compositionally biased region" description="Low complexity" evidence="1">
    <location>
        <begin position="149"/>
        <end position="160"/>
    </location>
</feature>
<feature type="region of interest" description="Disordered" evidence="1">
    <location>
        <begin position="555"/>
        <end position="583"/>
    </location>
</feature>
<feature type="compositionally biased region" description="Pro residues" evidence="1">
    <location>
        <begin position="432"/>
        <end position="443"/>
    </location>
</feature>